<dbReference type="GO" id="GO:0016301">
    <property type="term" value="F:kinase activity"/>
    <property type="evidence" value="ECO:0007669"/>
    <property type="project" value="UniProtKB-KW"/>
</dbReference>
<feature type="domain" description="DHFR" evidence="6">
    <location>
        <begin position="2"/>
        <end position="171"/>
    </location>
</feature>
<evidence type="ECO:0000256" key="1">
    <source>
        <dbReference type="ARBA" id="ARBA00004903"/>
    </source>
</evidence>
<keyword evidence="5" id="KW-0560">Oxidoreductase</keyword>
<evidence type="ECO:0000256" key="2">
    <source>
        <dbReference type="ARBA" id="ARBA00012856"/>
    </source>
</evidence>
<accession>A0A1B2IDT7</accession>
<dbReference type="Proteomes" id="UP000202923">
    <property type="component" value="Genome"/>
</dbReference>
<organism evidence="7 8">
    <name type="scientific">Erwinia phage vB_EamM_Kwan</name>
    <dbReference type="NCBI Taxonomy" id="1883374"/>
    <lineage>
        <taxon>Viruses</taxon>
        <taxon>Duplodnaviria</taxon>
        <taxon>Heunggongvirae</taxon>
        <taxon>Uroviricota</taxon>
        <taxon>Caudoviricetes</taxon>
        <taxon>Chimalliviridae</taxon>
        <taxon>Wellingtonvirus</taxon>
        <taxon>Wellingtonvirus wellington</taxon>
    </lineage>
</organism>
<dbReference type="OrthoDB" id="9577at10239"/>
<dbReference type="GO" id="GO:0046452">
    <property type="term" value="P:dihydrofolate metabolic process"/>
    <property type="evidence" value="ECO:0007669"/>
    <property type="project" value="TreeGrafter"/>
</dbReference>
<proteinExistence type="predicted"/>
<dbReference type="EMBL" id="KX397369">
    <property type="protein sequence ID" value="ANZ49423.1"/>
    <property type="molecule type" value="Genomic_DNA"/>
</dbReference>
<evidence type="ECO:0000313" key="7">
    <source>
        <dbReference type="EMBL" id="ANZ49423.1"/>
    </source>
</evidence>
<dbReference type="GO" id="GO:0004146">
    <property type="term" value="F:dihydrofolate reductase activity"/>
    <property type="evidence" value="ECO:0007669"/>
    <property type="project" value="UniProtKB-EC"/>
</dbReference>
<comment type="pathway">
    <text evidence="1">Cofactor biosynthesis; tetrahydrofolate biosynthesis; 5,6,7,8-tetrahydrofolate from 7,8-dihydrofolate: step 1/1.</text>
</comment>
<dbReference type="GO" id="GO:0046655">
    <property type="term" value="P:folic acid metabolic process"/>
    <property type="evidence" value="ECO:0007669"/>
    <property type="project" value="TreeGrafter"/>
</dbReference>
<dbReference type="EC" id="1.5.1.3" evidence="2"/>
<evidence type="ECO:0000256" key="4">
    <source>
        <dbReference type="ARBA" id="ARBA00022857"/>
    </source>
</evidence>
<evidence type="ECO:0000256" key="3">
    <source>
        <dbReference type="ARBA" id="ARBA00022563"/>
    </source>
</evidence>
<keyword evidence="4" id="KW-0521">NADP</keyword>
<dbReference type="PIRSF" id="PIRSF000194">
    <property type="entry name" value="DHFR"/>
    <property type="match status" value="1"/>
</dbReference>
<protein>
    <recommendedName>
        <fullName evidence="2">dihydrofolate reductase</fullName>
        <ecNumber evidence="2">1.5.1.3</ecNumber>
    </recommendedName>
</protein>
<dbReference type="PROSITE" id="PS51330">
    <property type="entry name" value="DHFR_2"/>
    <property type="match status" value="1"/>
</dbReference>
<dbReference type="PANTHER" id="PTHR48069">
    <property type="entry name" value="DIHYDROFOLATE REDUCTASE"/>
    <property type="match status" value="1"/>
</dbReference>
<dbReference type="Gene3D" id="3.40.430.10">
    <property type="entry name" value="Dihydrofolate Reductase, subunit A"/>
    <property type="match status" value="1"/>
</dbReference>
<keyword evidence="7" id="KW-0418">Kinase</keyword>
<dbReference type="GeneID" id="29061915"/>
<dbReference type="GO" id="GO:0050661">
    <property type="term" value="F:NADP binding"/>
    <property type="evidence" value="ECO:0007669"/>
    <property type="project" value="InterPro"/>
</dbReference>
<gene>
    <name evidence="7" type="ORF">KWAN_71</name>
</gene>
<dbReference type="Pfam" id="PF00186">
    <property type="entry name" value="DHFR_1"/>
    <property type="match status" value="1"/>
</dbReference>
<dbReference type="InterPro" id="IPR001796">
    <property type="entry name" value="DHFR_dom"/>
</dbReference>
<evidence type="ECO:0000313" key="8">
    <source>
        <dbReference type="Proteomes" id="UP000202923"/>
    </source>
</evidence>
<dbReference type="PANTHER" id="PTHR48069:SF3">
    <property type="entry name" value="DIHYDROFOLATE REDUCTASE"/>
    <property type="match status" value="1"/>
</dbReference>
<dbReference type="InterPro" id="IPR012259">
    <property type="entry name" value="DHFR"/>
</dbReference>
<dbReference type="InterPro" id="IPR024072">
    <property type="entry name" value="DHFR-like_dom_sf"/>
</dbReference>
<dbReference type="PRINTS" id="PR00070">
    <property type="entry name" value="DHFR"/>
</dbReference>
<evidence type="ECO:0000259" key="6">
    <source>
        <dbReference type="PROSITE" id="PS51330"/>
    </source>
</evidence>
<evidence type="ECO:0000256" key="5">
    <source>
        <dbReference type="ARBA" id="ARBA00023002"/>
    </source>
</evidence>
<sequence length="172" mass="19710">MKITVIAAVDNQWGLGKDNKLAWRLPRDFQWFKEQTMGKMVVMGRKTFESIGSKPLPNRRNWVITRDSRNVVPAQGTEYGVGIITKPDELLLIADSWKEKEVVIIGGAEVYEMFLEHADRILITHVDTEIEGGADAVFPQFDRNLYNQRSLLHVPADDKHAHDFTVVEYTKK</sequence>
<dbReference type="GO" id="GO:0006730">
    <property type="term" value="P:one-carbon metabolic process"/>
    <property type="evidence" value="ECO:0007669"/>
    <property type="project" value="UniProtKB-KW"/>
</dbReference>
<dbReference type="RefSeq" id="YP_009278676.1">
    <property type="nucleotide sequence ID" value="NC_031010.1"/>
</dbReference>
<dbReference type="KEGG" id="vg:29061915"/>
<dbReference type="CDD" id="cd00209">
    <property type="entry name" value="DHFR"/>
    <property type="match status" value="1"/>
</dbReference>
<dbReference type="SUPFAM" id="SSF53597">
    <property type="entry name" value="Dihydrofolate reductase-like"/>
    <property type="match status" value="1"/>
</dbReference>
<dbReference type="GO" id="GO:0046654">
    <property type="term" value="P:tetrahydrofolate biosynthetic process"/>
    <property type="evidence" value="ECO:0007669"/>
    <property type="project" value="InterPro"/>
</dbReference>
<name>A0A1B2IDT7_9CAUD</name>
<reference evidence="7 8" key="1">
    <citation type="submission" date="2016-06" db="EMBL/GenBank/DDBJ databases">
        <authorList>
            <person name="Kjaerup R.B."/>
            <person name="Dalgaard T.S."/>
            <person name="Juul-Madsen H.R."/>
        </authorList>
    </citation>
    <scope>NUCLEOTIDE SEQUENCE [LARGE SCALE GENOMIC DNA]</scope>
</reference>
<keyword evidence="7" id="KW-0808">Transferase</keyword>
<keyword evidence="3" id="KW-0554">One-carbon metabolism</keyword>